<name>A0ABW2P1Q2_9ACTN</name>
<evidence type="ECO:0000313" key="1">
    <source>
        <dbReference type="EMBL" id="MFC7382446.1"/>
    </source>
</evidence>
<protein>
    <submittedName>
        <fullName evidence="1">AAA family ATPase</fullName>
    </submittedName>
</protein>
<organism evidence="1 2">
    <name type="scientific">Sphaerisporangium rhizosphaerae</name>
    <dbReference type="NCBI Taxonomy" id="2269375"/>
    <lineage>
        <taxon>Bacteria</taxon>
        <taxon>Bacillati</taxon>
        <taxon>Actinomycetota</taxon>
        <taxon>Actinomycetes</taxon>
        <taxon>Streptosporangiales</taxon>
        <taxon>Streptosporangiaceae</taxon>
        <taxon>Sphaerisporangium</taxon>
    </lineage>
</organism>
<sequence>MAKVLVTGMSGTGKSTVLRRLGLRGYRVVDTDTDQWSHWVTLPDGSPDWVWREDAIGALLAEPDDGGLFVAGCKSNQGRFYPLFDHIVLLSAPADVLMARIAARTDNPYGKQSEERNLILHHLAVVEPLLRATATTEIDTRIPLDETVTHLEHLANARRAPVSK</sequence>
<dbReference type="InterPro" id="IPR027417">
    <property type="entry name" value="P-loop_NTPase"/>
</dbReference>
<gene>
    <name evidence="1" type="ORF">ACFQSB_09555</name>
</gene>
<proteinExistence type="predicted"/>
<dbReference type="Gene3D" id="3.40.50.300">
    <property type="entry name" value="P-loop containing nucleotide triphosphate hydrolases"/>
    <property type="match status" value="1"/>
</dbReference>
<dbReference type="SUPFAM" id="SSF52540">
    <property type="entry name" value="P-loop containing nucleoside triphosphate hydrolases"/>
    <property type="match status" value="1"/>
</dbReference>
<dbReference type="Proteomes" id="UP001596496">
    <property type="component" value="Unassembled WGS sequence"/>
</dbReference>
<dbReference type="RefSeq" id="WP_380825703.1">
    <property type="nucleotide sequence ID" value="NZ_JBHTCG010000005.1"/>
</dbReference>
<accession>A0ABW2P1Q2</accession>
<dbReference type="Pfam" id="PF13238">
    <property type="entry name" value="AAA_18"/>
    <property type="match status" value="1"/>
</dbReference>
<dbReference type="EMBL" id="JBHTCG010000005">
    <property type="protein sequence ID" value="MFC7382446.1"/>
    <property type="molecule type" value="Genomic_DNA"/>
</dbReference>
<evidence type="ECO:0000313" key="2">
    <source>
        <dbReference type="Proteomes" id="UP001596496"/>
    </source>
</evidence>
<comment type="caution">
    <text evidence="1">The sequence shown here is derived from an EMBL/GenBank/DDBJ whole genome shotgun (WGS) entry which is preliminary data.</text>
</comment>
<reference evidence="2" key="1">
    <citation type="journal article" date="2019" name="Int. J. Syst. Evol. Microbiol.">
        <title>The Global Catalogue of Microorganisms (GCM) 10K type strain sequencing project: providing services to taxonomists for standard genome sequencing and annotation.</title>
        <authorList>
            <consortium name="The Broad Institute Genomics Platform"/>
            <consortium name="The Broad Institute Genome Sequencing Center for Infectious Disease"/>
            <person name="Wu L."/>
            <person name="Ma J."/>
        </authorList>
    </citation>
    <scope>NUCLEOTIDE SEQUENCE [LARGE SCALE GENOMIC DNA]</scope>
    <source>
        <strain evidence="2">CECT 7649</strain>
    </source>
</reference>
<keyword evidence="2" id="KW-1185">Reference proteome</keyword>